<dbReference type="InterPro" id="IPR054722">
    <property type="entry name" value="PolX-like_BBD"/>
</dbReference>
<dbReference type="PROSITE" id="PS50994">
    <property type="entry name" value="INTEGRASE"/>
    <property type="match status" value="1"/>
</dbReference>
<evidence type="ECO:0000256" key="3">
    <source>
        <dbReference type="ARBA" id="ARBA00022612"/>
    </source>
</evidence>
<evidence type="ECO:0000256" key="6">
    <source>
        <dbReference type="ARBA" id="ARBA00022722"/>
    </source>
</evidence>
<evidence type="ECO:0000256" key="20">
    <source>
        <dbReference type="ARBA" id="ARBA00049244"/>
    </source>
</evidence>
<keyword evidence="16" id="KW-0239">DNA-directed DNA polymerase</keyword>
<keyword evidence="17" id="KW-0917">Virion maturation</keyword>
<dbReference type="OrthoDB" id="2847449at2759"/>
<sequence>MSNPDKKTTESIKAVNQKPTTTTPSNAMDKVNSTVLKTSIEGIPLLTNDNYSLWRVRVVNLLDLIGLKERIVGNSKEELPPEDNKLLKSIIVAKLDSSVQTNIINAENADDFKLIWKSITAFFASTQSSNKARVFKSFLRAQYTPSDIPGFITLMKSFQARLVEVGWDLPADGLGHLVMDKFPASMDTIYDMITHSGKEISIDTVIDHLRLHADNQDTRASGSGTRADPITLFTDSSKKCKKGAHNTLAPHSESNCWMLHPELRPPYLNKASKPETTVSSFHASLSRSPLSFVLDSGCSAHMVSNSLLFHTLEHKELGFVQTSSDSNTLQIKGIGSVRLSNQHGEIFLNYVLYIPDLVVNLISVRRLALEEYTITFSKHSFNVVRDNEIKMSGTYVENLPTLEFENCKFSSYLSSAEFIHKALGHVSYHRLRKKLGIPLKIIKNCESCAVAKVTRASFKSEHARASKPFEELHLDLIGPIWPPSVAGHRYILTLVDSCTRFCAAIPLKAKSDVAESLPFLIDVEAKRFGHHPTILHSDRGSEFINSALKEYCENHLIKQRTSDAYTPQQNGLAERFNRTILESMRTILEDSGVNKKYWNEIASNSSAELFLSNWKPGFCSHPT</sequence>
<evidence type="ECO:0000256" key="9">
    <source>
        <dbReference type="ARBA" id="ARBA00022759"/>
    </source>
</evidence>
<keyword evidence="8" id="KW-0547">Nucleotide-binding</keyword>
<dbReference type="Proteomes" id="UP000037035">
    <property type="component" value="Unassembled WGS sequence"/>
</dbReference>
<keyword evidence="6" id="KW-0540">Nuclease</keyword>
<keyword evidence="12" id="KW-0460">Magnesium</keyword>
<dbReference type="GO" id="GO:0006310">
    <property type="term" value="P:DNA recombination"/>
    <property type="evidence" value="ECO:0007669"/>
    <property type="project" value="UniProtKB-KW"/>
</dbReference>
<keyword evidence="16" id="KW-0808">Transferase</keyword>
<dbReference type="GO" id="GO:0008233">
    <property type="term" value="F:peptidase activity"/>
    <property type="evidence" value="ECO:0007669"/>
    <property type="project" value="UniProtKB-KW"/>
</dbReference>
<keyword evidence="5" id="KW-0548">Nucleotidyltransferase</keyword>
<gene>
    <name evidence="23" type="ORF">VP01_431g8</name>
</gene>
<evidence type="ECO:0000256" key="11">
    <source>
        <dbReference type="ARBA" id="ARBA00022840"/>
    </source>
</evidence>
<dbReference type="Pfam" id="PF00665">
    <property type="entry name" value="rve"/>
    <property type="match status" value="1"/>
</dbReference>
<dbReference type="EMBL" id="LAVV01009413">
    <property type="protein sequence ID" value="KNZ50634.1"/>
    <property type="molecule type" value="Genomic_DNA"/>
</dbReference>
<evidence type="ECO:0000256" key="7">
    <source>
        <dbReference type="ARBA" id="ARBA00022723"/>
    </source>
</evidence>
<evidence type="ECO:0000256" key="5">
    <source>
        <dbReference type="ARBA" id="ARBA00022695"/>
    </source>
</evidence>
<evidence type="ECO:0000256" key="15">
    <source>
        <dbReference type="ARBA" id="ARBA00022918"/>
    </source>
</evidence>
<dbReference type="GO" id="GO:0003964">
    <property type="term" value="F:RNA-directed DNA polymerase activity"/>
    <property type="evidence" value="ECO:0007669"/>
    <property type="project" value="UniProtKB-KW"/>
</dbReference>
<dbReference type="GO" id="GO:0004519">
    <property type="term" value="F:endonuclease activity"/>
    <property type="evidence" value="ECO:0007669"/>
    <property type="project" value="UniProtKB-KW"/>
</dbReference>
<evidence type="ECO:0000256" key="19">
    <source>
        <dbReference type="ARBA" id="ARBA00048173"/>
    </source>
</evidence>
<evidence type="ECO:0000256" key="2">
    <source>
        <dbReference type="ARBA" id="ARBA00022578"/>
    </source>
</evidence>
<keyword evidence="15" id="KW-0695">RNA-directed DNA polymerase</keyword>
<evidence type="ECO:0000256" key="17">
    <source>
        <dbReference type="ARBA" id="ARBA00023113"/>
    </source>
</evidence>
<organism evidence="23 24">
    <name type="scientific">Puccinia sorghi</name>
    <dbReference type="NCBI Taxonomy" id="27349"/>
    <lineage>
        <taxon>Eukaryota</taxon>
        <taxon>Fungi</taxon>
        <taxon>Dikarya</taxon>
        <taxon>Basidiomycota</taxon>
        <taxon>Pucciniomycotina</taxon>
        <taxon>Pucciniomycetes</taxon>
        <taxon>Pucciniales</taxon>
        <taxon>Pucciniaceae</taxon>
        <taxon>Puccinia</taxon>
    </lineage>
</organism>
<evidence type="ECO:0000256" key="13">
    <source>
        <dbReference type="ARBA" id="ARBA00022884"/>
    </source>
</evidence>
<dbReference type="GO" id="GO:0005524">
    <property type="term" value="F:ATP binding"/>
    <property type="evidence" value="ECO:0007669"/>
    <property type="project" value="UniProtKB-KW"/>
</dbReference>
<dbReference type="GO" id="GO:0046872">
    <property type="term" value="F:metal ion binding"/>
    <property type="evidence" value="ECO:0007669"/>
    <property type="project" value="UniProtKB-KW"/>
</dbReference>
<keyword evidence="9" id="KW-0255">Endonuclease</keyword>
<evidence type="ECO:0000256" key="4">
    <source>
        <dbReference type="ARBA" id="ARBA00022670"/>
    </source>
</evidence>
<proteinExistence type="predicted"/>
<dbReference type="InterPro" id="IPR012337">
    <property type="entry name" value="RNaseH-like_sf"/>
</dbReference>
<keyword evidence="18" id="KW-0233">DNA recombination</keyword>
<reference evidence="23 24" key="1">
    <citation type="submission" date="2015-08" db="EMBL/GenBank/DDBJ databases">
        <title>Next Generation Sequencing and Analysis of the Genome of Puccinia sorghi L Schw, the Causal Agent of Maize Common Rust.</title>
        <authorList>
            <person name="Rochi L."/>
            <person name="Burguener G."/>
            <person name="Darino M."/>
            <person name="Turjanski A."/>
            <person name="Kreff E."/>
            <person name="Dieguez M.J."/>
            <person name="Sacco F."/>
        </authorList>
    </citation>
    <scope>NUCLEOTIDE SEQUENCE [LARGE SCALE GENOMIC DNA]</scope>
    <source>
        <strain evidence="23 24">RO10H11247</strain>
    </source>
</reference>
<dbReference type="PANTHER" id="PTHR42648:SF11">
    <property type="entry name" value="TRANSPOSON TY4-P GAG-POL POLYPROTEIN"/>
    <property type="match status" value="1"/>
</dbReference>
<keyword evidence="3" id="KW-1188">Viral release from host cell</keyword>
<evidence type="ECO:0000256" key="16">
    <source>
        <dbReference type="ARBA" id="ARBA00022932"/>
    </source>
</evidence>
<dbReference type="GO" id="GO:0006508">
    <property type="term" value="P:proteolysis"/>
    <property type="evidence" value="ECO:0007669"/>
    <property type="project" value="UniProtKB-KW"/>
</dbReference>
<evidence type="ECO:0000256" key="1">
    <source>
        <dbReference type="ARBA" id="ARBA00002180"/>
    </source>
</evidence>
<protein>
    <recommendedName>
        <fullName evidence="22">Integrase catalytic domain-containing protein</fullName>
    </recommendedName>
</protein>
<feature type="compositionally biased region" description="Basic and acidic residues" evidence="21">
    <location>
        <begin position="1"/>
        <end position="10"/>
    </location>
</feature>
<keyword evidence="13" id="KW-0694">RNA-binding</keyword>
<comment type="caution">
    <text evidence="23">The sequence shown here is derived from an EMBL/GenBank/DDBJ whole genome shotgun (WGS) entry which is preliminary data.</text>
</comment>
<evidence type="ECO:0000256" key="12">
    <source>
        <dbReference type="ARBA" id="ARBA00022842"/>
    </source>
</evidence>
<feature type="region of interest" description="Disordered" evidence="21">
    <location>
        <begin position="1"/>
        <end position="29"/>
    </location>
</feature>
<feature type="domain" description="Integrase catalytic" evidence="22">
    <location>
        <begin position="464"/>
        <end position="623"/>
    </location>
</feature>
<evidence type="ECO:0000256" key="8">
    <source>
        <dbReference type="ARBA" id="ARBA00022741"/>
    </source>
</evidence>
<evidence type="ECO:0000256" key="21">
    <source>
        <dbReference type="SAM" id="MobiDB-lite"/>
    </source>
</evidence>
<evidence type="ECO:0000313" key="24">
    <source>
        <dbReference type="Proteomes" id="UP000037035"/>
    </source>
</evidence>
<dbReference type="GO" id="GO:0005634">
    <property type="term" value="C:nucleus"/>
    <property type="evidence" value="ECO:0007669"/>
    <property type="project" value="UniProtKB-ARBA"/>
</dbReference>
<feature type="compositionally biased region" description="Polar residues" evidence="21">
    <location>
        <begin position="17"/>
        <end position="29"/>
    </location>
</feature>
<keyword evidence="14" id="KW-0229">DNA integration</keyword>
<dbReference type="SUPFAM" id="SSF53098">
    <property type="entry name" value="Ribonuclease H-like"/>
    <property type="match status" value="1"/>
</dbReference>
<keyword evidence="10" id="KW-0378">Hydrolase</keyword>
<dbReference type="InterPro" id="IPR036397">
    <property type="entry name" value="RNaseH_sf"/>
</dbReference>
<comment type="function">
    <text evidence="1">The aspartyl protease (PR) mediates the proteolytic cleavages of the Gag and Gag-Pol polyproteins after assembly of the VLP.</text>
</comment>
<dbReference type="GO" id="GO:0015074">
    <property type="term" value="P:DNA integration"/>
    <property type="evidence" value="ECO:0007669"/>
    <property type="project" value="UniProtKB-KW"/>
</dbReference>
<comment type="catalytic activity">
    <reaction evidence="20">
        <text>DNA(n) + a 2'-deoxyribonucleoside 5'-triphosphate = DNA(n+1) + diphosphate</text>
        <dbReference type="Rhea" id="RHEA:22508"/>
        <dbReference type="Rhea" id="RHEA-COMP:17339"/>
        <dbReference type="Rhea" id="RHEA-COMP:17340"/>
        <dbReference type="ChEBI" id="CHEBI:33019"/>
        <dbReference type="ChEBI" id="CHEBI:61560"/>
        <dbReference type="ChEBI" id="CHEBI:173112"/>
        <dbReference type="EC" id="2.7.7.7"/>
    </reaction>
</comment>
<evidence type="ECO:0000256" key="10">
    <source>
        <dbReference type="ARBA" id="ARBA00022801"/>
    </source>
</evidence>
<dbReference type="Pfam" id="PF22936">
    <property type="entry name" value="Pol_BBD"/>
    <property type="match status" value="1"/>
</dbReference>
<dbReference type="GO" id="GO:0003887">
    <property type="term" value="F:DNA-directed DNA polymerase activity"/>
    <property type="evidence" value="ECO:0007669"/>
    <property type="project" value="UniProtKB-KW"/>
</dbReference>
<keyword evidence="2" id="KW-0815">Transposition</keyword>
<dbReference type="AlphaFoldDB" id="A0A0L6UQ24"/>
<dbReference type="InterPro" id="IPR039537">
    <property type="entry name" value="Retrotran_Ty1/copia-like"/>
</dbReference>
<comment type="catalytic activity">
    <reaction evidence="19">
        <text>DNA(n) + a 2'-deoxyribonucleoside 5'-triphosphate = DNA(n+1) + diphosphate</text>
        <dbReference type="Rhea" id="RHEA:22508"/>
        <dbReference type="Rhea" id="RHEA-COMP:17339"/>
        <dbReference type="Rhea" id="RHEA-COMP:17340"/>
        <dbReference type="ChEBI" id="CHEBI:33019"/>
        <dbReference type="ChEBI" id="CHEBI:61560"/>
        <dbReference type="ChEBI" id="CHEBI:173112"/>
        <dbReference type="EC" id="2.7.7.49"/>
    </reaction>
</comment>
<dbReference type="PANTHER" id="PTHR42648">
    <property type="entry name" value="TRANSPOSASE, PUTATIVE-RELATED"/>
    <property type="match status" value="1"/>
</dbReference>
<dbReference type="Pfam" id="PF14223">
    <property type="entry name" value="Retrotran_gag_2"/>
    <property type="match status" value="1"/>
</dbReference>
<dbReference type="GO" id="GO:0003723">
    <property type="term" value="F:RNA binding"/>
    <property type="evidence" value="ECO:0007669"/>
    <property type="project" value="UniProtKB-KW"/>
</dbReference>
<keyword evidence="11" id="KW-0067">ATP-binding</keyword>
<accession>A0A0L6UQ24</accession>
<keyword evidence="4" id="KW-0645">Protease</keyword>
<keyword evidence="7" id="KW-0479">Metal-binding</keyword>
<evidence type="ECO:0000256" key="14">
    <source>
        <dbReference type="ARBA" id="ARBA00022908"/>
    </source>
</evidence>
<dbReference type="Gene3D" id="3.30.420.10">
    <property type="entry name" value="Ribonuclease H-like superfamily/Ribonuclease H"/>
    <property type="match status" value="1"/>
</dbReference>
<dbReference type="VEuPathDB" id="FungiDB:VP01_431g8"/>
<evidence type="ECO:0000259" key="22">
    <source>
        <dbReference type="PROSITE" id="PS50994"/>
    </source>
</evidence>
<evidence type="ECO:0000313" key="23">
    <source>
        <dbReference type="EMBL" id="KNZ50634.1"/>
    </source>
</evidence>
<evidence type="ECO:0000256" key="18">
    <source>
        <dbReference type="ARBA" id="ARBA00023172"/>
    </source>
</evidence>
<keyword evidence="24" id="KW-1185">Reference proteome</keyword>
<name>A0A0L6UQ24_9BASI</name>
<dbReference type="GO" id="GO:0032196">
    <property type="term" value="P:transposition"/>
    <property type="evidence" value="ECO:0007669"/>
    <property type="project" value="UniProtKB-KW"/>
</dbReference>
<dbReference type="InterPro" id="IPR001584">
    <property type="entry name" value="Integrase_cat-core"/>
</dbReference>